<accession>A0A7I4CXQ2</accession>
<dbReference type="PROSITE" id="PS50222">
    <property type="entry name" value="EF_HAND_2"/>
    <property type="match status" value="2"/>
</dbReference>
<dbReference type="SMART" id="SM00054">
    <property type="entry name" value="EFh"/>
    <property type="match status" value="3"/>
</dbReference>
<dbReference type="PANTHER" id="PTHR23048:SF59">
    <property type="entry name" value="EF-HAND SUPERFAMILY PROTEIN"/>
    <property type="match status" value="1"/>
</dbReference>
<keyword evidence="6" id="KW-1185">Reference proteome</keyword>
<feature type="region of interest" description="Disordered" evidence="3">
    <location>
        <begin position="1"/>
        <end position="32"/>
    </location>
</feature>
<dbReference type="Proteomes" id="UP000006727">
    <property type="component" value="Chromosome 2"/>
</dbReference>
<dbReference type="FunFam" id="1.10.238.10:FF:000001">
    <property type="entry name" value="Calmodulin 1"/>
    <property type="match status" value="1"/>
</dbReference>
<dbReference type="PANTHER" id="PTHR23048">
    <property type="entry name" value="MYOSIN LIGHT CHAIN 1, 3"/>
    <property type="match status" value="1"/>
</dbReference>
<dbReference type="InterPro" id="IPR002048">
    <property type="entry name" value="EF_hand_dom"/>
</dbReference>
<sequence length="223" mass="25571">MATTNNQPQDFQRLRRPSWNPPSSTPSIPLGSRLGAYAATPKTVGKNDYFDLSYSEKLDIRLAFVLFDSRKFGKLNYKDLKAAIRGLECNVKKADVQKLMYQYSKENDGEIDSDEFLQIMNMKFKEKLDSHARAGKLFEMFDEEGRGKVSVKNLRKVSRDIGKTFTDEQLEAMIHECDMDGDGEGTYQKNLGLAMNHPVGRLHLELDDLSYRPRNPTCQEFVR</sequence>
<reference evidence="5 6" key="1">
    <citation type="journal article" date="2008" name="Science">
        <title>The Physcomitrella genome reveals evolutionary insights into the conquest of land by plants.</title>
        <authorList>
            <person name="Rensing S."/>
            <person name="Lang D."/>
            <person name="Zimmer A."/>
            <person name="Terry A."/>
            <person name="Salamov A."/>
            <person name="Shapiro H."/>
            <person name="Nishiyama T."/>
            <person name="Perroud P.-F."/>
            <person name="Lindquist E."/>
            <person name="Kamisugi Y."/>
            <person name="Tanahashi T."/>
            <person name="Sakakibara K."/>
            <person name="Fujita T."/>
            <person name="Oishi K."/>
            <person name="Shin-I T."/>
            <person name="Kuroki Y."/>
            <person name="Toyoda A."/>
            <person name="Suzuki Y."/>
            <person name="Hashimoto A."/>
            <person name="Yamaguchi K."/>
            <person name="Sugano A."/>
            <person name="Kohara Y."/>
            <person name="Fujiyama A."/>
            <person name="Anterola A."/>
            <person name="Aoki S."/>
            <person name="Ashton N."/>
            <person name="Barbazuk W.B."/>
            <person name="Barker E."/>
            <person name="Bennetzen J."/>
            <person name="Bezanilla M."/>
            <person name="Blankenship R."/>
            <person name="Cho S.H."/>
            <person name="Dutcher S."/>
            <person name="Estelle M."/>
            <person name="Fawcett J.A."/>
            <person name="Gundlach H."/>
            <person name="Hanada K."/>
            <person name="Heyl A."/>
            <person name="Hicks K.A."/>
            <person name="Hugh J."/>
            <person name="Lohr M."/>
            <person name="Mayer K."/>
            <person name="Melkozernov A."/>
            <person name="Murata T."/>
            <person name="Nelson D."/>
            <person name="Pils B."/>
            <person name="Prigge M."/>
            <person name="Reiss B."/>
            <person name="Renner T."/>
            <person name="Rombauts S."/>
            <person name="Rushton P."/>
            <person name="Sanderfoot A."/>
            <person name="Schween G."/>
            <person name="Shiu S.-H."/>
            <person name="Stueber K."/>
            <person name="Theodoulou F.L."/>
            <person name="Tu H."/>
            <person name="Van de Peer Y."/>
            <person name="Verrier P.J."/>
            <person name="Waters E."/>
            <person name="Wood A."/>
            <person name="Yang L."/>
            <person name="Cove D."/>
            <person name="Cuming A."/>
            <person name="Hasebe M."/>
            <person name="Lucas S."/>
            <person name="Mishler D.B."/>
            <person name="Reski R."/>
            <person name="Grigoriev I."/>
            <person name="Quatrano R.S."/>
            <person name="Boore J.L."/>
        </authorList>
    </citation>
    <scope>NUCLEOTIDE SEQUENCE [LARGE SCALE GENOMIC DNA]</scope>
    <source>
        <strain evidence="5 6">cv. Gransden 2004</strain>
    </source>
</reference>
<keyword evidence="1" id="KW-0677">Repeat</keyword>
<evidence type="ECO:0000313" key="5">
    <source>
        <dbReference type="EnsemblPlants" id="Pp3c2_12100V3.4"/>
    </source>
</evidence>
<dbReference type="InterPro" id="IPR011992">
    <property type="entry name" value="EF-hand-dom_pair"/>
</dbReference>
<feature type="compositionally biased region" description="Polar residues" evidence="3">
    <location>
        <begin position="1"/>
        <end position="10"/>
    </location>
</feature>
<dbReference type="Gramene" id="Pp3c2_12100V3.4">
    <property type="protein sequence ID" value="Pp3c2_12100V3.4"/>
    <property type="gene ID" value="Pp3c2_12100"/>
</dbReference>
<feature type="domain" description="EF-hand" evidence="4">
    <location>
        <begin position="91"/>
        <end position="126"/>
    </location>
</feature>
<evidence type="ECO:0000256" key="1">
    <source>
        <dbReference type="ARBA" id="ARBA00022737"/>
    </source>
</evidence>
<dbReference type="EMBL" id="ABEU02000002">
    <property type="status" value="NOT_ANNOTATED_CDS"/>
    <property type="molecule type" value="Genomic_DNA"/>
</dbReference>
<dbReference type="InterPro" id="IPR050230">
    <property type="entry name" value="CALM/Myosin/TropC-like"/>
</dbReference>
<evidence type="ECO:0000313" key="6">
    <source>
        <dbReference type="Proteomes" id="UP000006727"/>
    </source>
</evidence>
<dbReference type="Pfam" id="PF13499">
    <property type="entry name" value="EF-hand_7"/>
    <property type="match status" value="2"/>
</dbReference>
<organism evidence="5 6">
    <name type="scientific">Physcomitrium patens</name>
    <name type="common">Spreading-leaved earth moss</name>
    <name type="synonym">Physcomitrella patens</name>
    <dbReference type="NCBI Taxonomy" id="3218"/>
    <lineage>
        <taxon>Eukaryota</taxon>
        <taxon>Viridiplantae</taxon>
        <taxon>Streptophyta</taxon>
        <taxon>Embryophyta</taxon>
        <taxon>Bryophyta</taxon>
        <taxon>Bryophytina</taxon>
        <taxon>Bryopsida</taxon>
        <taxon>Funariidae</taxon>
        <taxon>Funariales</taxon>
        <taxon>Funariaceae</taxon>
        <taxon>Physcomitrium</taxon>
    </lineage>
</organism>
<dbReference type="InParanoid" id="A0A7I4CXQ2"/>
<proteinExistence type="predicted"/>
<protein>
    <recommendedName>
        <fullName evidence="4">EF-hand domain-containing protein</fullName>
    </recommendedName>
</protein>
<evidence type="ECO:0000259" key="4">
    <source>
        <dbReference type="PROSITE" id="PS50222"/>
    </source>
</evidence>
<name>A0A7I4CXQ2_PHYPA</name>
<dbReference type="EnsemblPlants" id="Pp3c2_12100V3.4">
    <property type="protein sequence ID" value="Pp3c2_12100V3.4"/>
    <property type="gene ID" value="Pp3c2_12100"/>
</dbReference>
<dbReference type="SUPFAM" id="SSF47473">
    <property type="entry name" value="EF-hand"/>
    <property type="match status" value="1"/>
</dbReference>
<gene>
    <name evidence="5" type="primary">LOC112278005</name>
</gene>
<dbReference type="AlphaFoldDB" id="A0A7I4CXQ2"/>
<dbReference type="Gene3D" id="1.10.238.10">
    <property type="entry name" value="EF-hand"/>
    <property type="match status" value="1"/>
</dbReference>
<reference evidence="5 6" key="2">
    <citation type="journal article" date="2018" name="Plant J.">
        <title>The Physcomitrella patens chromosome-scale assembly reveals moss genome structure and evolution.</title>
        <authorList>
            <person name="Lang D."/>
            <person name="Ullrich K.K."/>
            <person name="Murat F."/>
            <person name="Fuchs J."/>
            <person name="Jenkins J."/>
            <person name="Haas F.B."/>
            <person name="Piednoel M."/>
            <person name="Gundlach H."/>
            <person name="Van Bel M."/>
            <person name="Meyberg R."/>
            <person name="Vives C."/>
            <person name="Morata J."/>
            <person name="Symeonidi A."/>
            <person name="Hiss M."/>
            <person name="Muchero W."/>
            <person name="Kamisugi Y."/>
            <person name="Saleh O."/>
            <person name="Blanc G."/>
            <person name="Decker E.L."/>
            <person name="van Gessel N."/>
            <person name="Grimwood J."/>
            <person name="Hayes R.D."/>
            <person name="Graham S.W."/>
            <person name="Gunter L.E."/>
            <person name="McDaniel S.F."/>
            <person name="Hoernstein S.N.W."/>
            <person name="Larsson A."/>
            <person name="Li F.W."/>
            <person name="Perroud P.F."/>
            <person name="Phillips J."/>
            <person name="Ranjan P."/>
            <person name="Rokshar D.S."/>
            <person name="Rothfels C.J."/>
            <person name="Schneider L."/>
            <person name="Shu S."/>
            <person name="Stevenson D.W."/>
            <person name="Thummler F."/>
            <person name="Tillich M."/>
            <person name="Villarreal Aguilar J.C."/>
            <person name="Widiez T."/>
            <person name="Wong G.K."/>
            <person name="Wymore A."/>
            <person name="Zhang Y."/>
            <person name="Zimmer A.D."/>
            <person name="Quatrano R.S."/>
            <person name="Mayer K.F.X."/>
            <person name="Goodstein D."/>
            <person name="Casacuberta J.M."/>
            <person name="Vandepoele K."/>
            <person name="Reski R."/>
            <person name="Cuming A.C."/>
            <person name="Tuskan G.A."/>
            <person name="Maumus F."/>
            <person name="Salse J."/>
            <person name="Schmutz J."/>
            <person name="Rensing S.A."/>
        </authorList>
    </citation>
    <scope>NUCLEOTIDE SEQUENCE [LARGE SCALE GENOMIC DNA]</scope>
    <source>
        <strain evidence="5 6">cv. Gransden 2004</strain>
    </source>
</reference>
<evidence type="ECO:0000256" key="3">
    <source>
        <dbReference type="SAM" id="MobiDB-lite"/>
    </source>
</evidence>
<feature type="domain" description="EF-hand" evidence="4">
    <location>
        <begin position="129"/>
        <end position="164"/>
    </location>
</feature>
<dbReference type="CDD" id="cd00051">
    <property type="entry name" value="EFh"/>
    <property type="match status" value="2"/>
</dbReference>
<reference evidence="5" key="3">
    <citation type="submission" date="2020-12" db="UniProtKB">
        <authorList>
            <consortium name="EnsemblPlants"/>
        </authorList>
    </citation>
    <scope>IDENTIFICATION</scope>
</reference>
<dbReference type="GO" id="GO:0005509">
    <property type="term" value="F:calcium ion binding"/>
    <property type="evidence" value="ECO:0007669"/>
    <property type="project" value="InterPro"/>
</dbReference>
<keyword evidence="2" id="KW-0106">Calcium</keyword>
<evidence type="ECO:0000256" key="2">
    <source>
        <dbReference type="ARBA" id="ARBA00022837"/>
    </source>
</evidence>